<dbReference type="InterPro" id="IPR001357">
    <property type="entry name" value="BRCT_dom"/>
</dbReference>
<feature type="domain" description="BRCT" evidence="10">
    <location>
        <begin position="232"/>
        <end position="321"/>
    </location>
</feature>
<feature type="region of interest" description="Disordered" evidence="9">
    <location>
        <begin position="1"/>
        <end position="35"/>
    </location>
</feature>
<evidence type="ECO:0000256" key="1">
    <source>
        <dbReference type="ARBA" id="ARBA00004123"/>
    </source>
</evidence>
<dbReference type="GO" id="GO:0006270">
    <property type="term" value="P:DNA replication initiation"/>
    <property type="evidence" value="ECO:0007669"/>
    <property type="project" value="TreeGrafter"/>
</dbReference>
<dbReference type="Gene3D" id="3.40.50.10190">
    <property type="entry name" value="BRCT domain"/>
    <property type="match status" value="5"/>
</dbReference>
<dbReference type="CDD" id="cd17731">
    <property type="entry name" value="BRCT_TopBP1_rpt2_like"/>
    <property type="match status" value="1"/>
</dbReference>
<gene>
    <name evidence="11" type="ORF">BV898_12593</name>
</gene>
<dbReference type="OrthoDB" id="251770at2759"/>
<evidence type="ECO:0000256" key="6">
    <source>
        <dbReference type="ARBA" id="ARBA00023204"/>
    </source>
</evidence>
<evidence type="ECO:0000256" key="4">
    <source>
        <dbReference type="ARBA" id="ARBA00022737"/>
    </source>
</evidence>
<dbReference type="GO" id="GO:0033314">
    <property type="term" value="P:mitotic DNA replication checkpoint signaling"/>
    <property type="evidence" value="ECO:0007669"/>
    <property type="project" value="TreeGrafter"/>
</dbReference>
<dbReference type="SMART" id="SM00292">
    <property type="entry name" value="BRCT"/>
    <property type="match status" value="3"/>
</dbReference>
<evidence type="ECO:0000256" key="2">
    <source>
        <dbReference type="ARBA" id="ARBA00004300"/>
    </source>
</evidence>
<dbReference type="SUPFAM" id="SSF52113">
    <property type="entry name" value="BRCT domain"/>
    <property type="match status" value="3"/>
</dbReference>
<feature type="compositionally biased region" description="Basic and acidic residues" evidence="9">
    <location>
        <begin position="549"/>
        <end position="560"/>
    </location>
</feature>
<evidence type="ECO:0000259" key="10">
    <source>
        <dbReference type="PROSITE" id="PS50172"/>
    </source>
</evidence>
<name>A0A1W0WDF4_HYPEX</name>
<dbReference type="Proteomes" id="UP000192578">
    <property type="component" value="Unassembled WGS sequence"/>
</dbReference>
<keyword evidence="4" id="KW-0677">Repeat</keyword>
<dbReference type="CDD" id="cd17728">
    <property type="entry name" value="BRCT_TopBP1_rpt8"/>
    <property type="match status" value="1"/>
</dbReference>
<dbReference type="GO" id="GO:0005813">
    <property type="term" value="C:centrosome"/>
    <property type="evidence" value="ECO:0007669"/>
    <property type="project" value="UniProtKB-SubCell"/>
</dbReference>
<dbReference type="PANTHER" id="PTHR13561:SF20">
    <property type="entry name" value="DNA TOPOISOMERASE 2-BINDING PROTEIN 1"/>
    <property type="match status" value="1"/>
</dbReference>
<keyword evidence="8" id="KW-0539">Nucleus</keyword>
<feature type="compositionally biased region" description="Polar residues" evidence="9">
    <location>
        <begin position="535"/>
        <end position="547"/>
    </location>
</feature>
<keyword evidence="7" id="KW-0206">Cytoskeleton</keyword>
<dbReference type="EMBL" id="MTYJ01000129">
    <property type="protein sequence ID" value="OQV13163.1"/>
    <property type="molecule type" value="Genomic_DNA"/>
</dbReference>
<evidence type="ECO:0000313" key="12">
    <source>
        <dbReference type="Proteomes" id="UP000192578"/>
    </source>
</evidence>
<dbReference type="CDD" id="cd17738">
    <property type="entry name" value="BRCT_TopBP1_rpt7"/>
    <property type="match status" value="1"/>
</dbReference>
<feature type="region of interest" description="Disordered" evidence="9">
    <location>
        <begin position="533"/>
        <end position="642"/>
    </location>
</feature>
<feature type="domain" description="BRCT" evidence="10">
    <location>
        <begin position="158"/>
        <end position="209"/>
    </location>
</feature>
<dbReference type="Pfam" id="PF23294">
    <property type="entry name" value="BRCT_TopB1_SLF1"/>
    <property type="match status" value="1"/>
</dbReference>
<dbReference type="GO" id="GO:0006281">
    <property type="term" value="P:DNA repair"/>
    <property type="evidence" value="ECO:0007669"/>
    <property type="project" value="UniProtKB-KW"/>
</dbReference>
<evidence type="ECO:0000256" key="7">
    <source>
        <dbReference type="ARBA" id="ARBA00023212"/>
    </source>
</evidence>
<dbReference type="GO" id="GO:0007095">
    <property type="term" value="P:mitotic G2 DNA damage checkpoint signaling"/>
    <property type="evidence" value="ECO:0007669"/>
    <property type="project" value="TreeGrafter"/>
</dbReference>
<dbReference type="GO" id="GO:0005634">
    <property type="term" value="C:nucleus"/>
    <property type="evidence" value="ECO:0007669"/>
    <property type="project" value="UniProtKB-SubCell"/>
</dbReference>
<dbReference type="FunFam" id="3.40.50.10190:FF:000018">
    <property type="entry name" value="DNA topoisomerase 2-binding protein 1"/>
    <property type="match status" value="1"/>
</dbReference>
<sequence>MNGRSSQRKGNLMTINSSASQRKRSNGSQKSTQSRKVADIRFVQCDSQTLEERRALEEAFNYAKSKTHSDSVWVEGRDLETLSQGDDGRLHIFYVLHPFRGPAFESLNRRGCRIYSPFCMRLCLEKNWTLPTYTVYPIASVTLMSAQICCSNMEAPLRESLSVKVGSMGAQVTKALSVTNTHLITPSVGSDKYFAAARAGMKIVLPAWVDALLQQSDRGVDLSQDAALYQRFKVSIFSGCTICVSNIPMDMRRTLEAKFTSNGANYQKMLVREKTTHLICDEPTGEKFAAAKKWNVPVVTTRWVDECLAKGSFQPLVPFLLKETVPPPPPPPLRTPEHIKQGPNGDRGTSTPLRGGKKLDNTLDISVIPNMMPSTLIQPVPRVHIRVHPDDVVGAELHPPDYWQPDTVEPAKAENIPTVAVNKVPDAVPPVVTSEGKKVEPGVSVAEPPVASVSVPKDVVLAVVRSENAVAIRCADWAADVVRTGNDVGSDDNAFPLSDGISVAKKKPADATPSLAERILALKKPGVPAAALPTASVSTEGPSTSTARDPFDVLKLERKSKPAQRVRKSTRVSPKQQRALLCWSQAPRNPFEKGPDVENDGEDAEQSNDGEIPRPAVVASKPEAPPVGKAVTCGRRSPTATTAGPIAAAKKSVVGDGVNIRGKREASVVDVSDDSEPEIVDKQSKERVAINAKKVLAAPPKQVLAAPPSLPPVFMMSGIALESEKIRLSRAIKLLGATFLDSVQYAPEATHLIVKGPVKNEKYLACCAAGKWILHPSFLTDSADAGHFLPEESYEWGNIERASTVMGPLREADMNLAKAVHRWRKRVGETGQPAFAGWKVVLAADPKKVDGYIRLLEAGGATIITTSPPWQRHKDDATHFLHEMHKVAVTPEDLFQFAGAGCRSEKVEFISHYLMDEALMPVALTRALASSRGPESKRSKRGD</sequence>
<dbReference type="InterPro" id="IPR036420">
    <property type="entry name" value="BRCT_dom_sf"/>
</dbReference>
<evidence type="ECO:0000256" key="5">
    <source>
        <dbReference type="ARBA" id="ARBA00022763"/>
    </source>
</evidence>
<dbReference type="AlphaFoldDB" id="A0A1W0WDF4"/>
<dbReference type="InterPro" id="IPR057595">
    <property type="entry name" value="TopB1_SLF1_BRCT"/>
</dbReference>
<keyword evidence="6" id="KW-0234">DNA repair</keyword>
<feature type="compositionally biased region" description="Pro residues" evidence="9">
    <location>
        <begin position="325"/>
        <end position="334"/>
    </location>
</feature>
<comment type="caution">
    <text evidence="11">The sequence shown here is derived from an EMBL/GenBank/DDBJ whole genome shotgun (WGS) entry which is preliminary data.</text>
</comment>
<feature type="compositionally biased region" description="Acidic residues" evidence="9">
    <location>
        <begin position="597"/>
        <end position="608"/>
    </location>
</feature>
<evidence type="ECO:0000256" key="8">
    <source>
        <dbReference type="ARBA" id="ARBA00023242"/>
    </source>
</evidence>
<feature type="domain" description="BRCT" evidence="10">
    <location>
        <begin position="713"/>
        <end position="796"/>
    </location>
</feature>
<feature type="region of interest" description="Disordered" evidence="9">
    <location>
        <begin position="324"/>
        <end position="358"/>
    </location>
</feature>
<evidence type="ECO:0000256" key="9">
    <source>
        <dbReference type="SAM" id="MobiDB-lite"/>
    </source>
</evidence>
<accession>A0A1W0WDF4</accession>
<keyword evidence="5" id="KW-0227">DNA damage</keyword>
<dbReference type="PANTHER" id="PTHR13561">
    <property type="entry name" value="DNA REPLICATION REGULATOR DPB11-RELATED"/>
    <property type="match status" value="1"/>
</dbReference>
<reference evidence="12" key="1">
    <citation type="submission" date="2017-01" db="EMBL/GenBank/DDBJ databases">
        <title>Comparative genomics of anhydrobiosis in the tardigrade Hypsibius dujardini.</title>
        <authorList>
            <person name="Yoshida Y."/>
            <person name="Koutsovoulos G."/>
            <person name="Laetsch D."/>
            <person name="Stevens L."/>
            <person name="Kumar S."/>
            <person name="Horikawa D."/>
            <person name="Ishino K."/>
            <person name="Komine S."/>
            <person name="Tomita M."/>
            <person name="Blaxter M."/>
            <person name="Arakawa K."/>
        </authorList>
    </citation>
    <scope>NUCLEOTIDE SEQUENCE [LARGE SCALE GENOMIC DNA]</scope>
    <source>
        <strain evidence="12">Z151</strain>
    </source>
</reference>
<dbReference type="InterPro" id="IPR059215">
    <property type="entry name" value="BRCT2_TopBP1-like"/>
</dbReference>
<organism evidence="11 12">
    <name type="scientific">Hypsibius exemplaris</name>
    <name type="common">Freshwater tardigrade</name>
    <dbReference type="NCBI Taxonomy" id="2072580"/>
    <lineage>
        <taxon>Eukaryota</taxon>
        <taxon>Metazoa</taxon>
        <taxon>Ecdysozoa</taxon>
        <taxon>Tardigrada</taxon>
        <taxon>Eutardigrada</taxon>
        <taxon>Parachela</taxon>
        <taxon>Hypsibioidea</taxon>
        <taxon>Hypsibiidae</taxon>
        <taxon>Hypsibius</taxon>
    </lineage>
</organism>
<proteinExistence type="predicted"/>
<dbReference type="Pfam" id="PF12738">
    <property type="entry name" value="PTCB-BRCT"/>
    <property type="match status" value="2"/>
</dbReference>
<dbReference type="PROSITE" id="PS50172">
    <property type="entry name" value="BRCT"/>
    <property type="match status" value="3"/>
</dbReference>
<dbReference type="InterPro" id="IPR049936">
    <property type="entry name" value="TopBP1_BRCT_8"/>
</dbReference>
<comment type="subcellular location">
    <subcellularLocation>
        <location evidence="2">Cytoplasm</location>
        <location evidence="2">Cytoskeleton</location>
        <location evidence="2">Microtubule organizing center</location>
        <location evidence="2">Centrosome</location>
    </subcellularLocation>
    <subcellularLocation>
        <location evidence="1">Nucleus</location>
    </subcellularLocation>
</comment>
<keyword evidence="12" id="KW-1185">Reference proteome</keyword>
<protein>
    <submittedName>
        <fullName evidence="11">DNA topoisomerase 2-binding protein 1</fullName>
    </submittedName>
</protein>
<evidence type="ECO:0000313" key="11">
    <source>
        <dbReference type="EMBL" id="OQV13163.1"/>
    </source>
</evidence>
<keyword evidence="3" id="KW-0963">Cytoplasm</keyword>
<evidence type="ECO:0000256" key="3">
    <source>
        <dbReference type="ARBA" id="ARBA00022490"/>
    </source>
</evidence>
<feature type="compositionally biased region" description="Basic residues" evidence="9">
    <location>
        <begin position="561"/>
        <end position="570"/>
    </location>
</feature>